<proteinExistence type="predicted"/>
<name>A0ACB5TAH9_AMBMO</name>
<keyword evidence="2" id="KW-1185">Reference proteome</keyword>
<reference evidence="1" key="1">
    <citation type="submission" date="2023-04" db="EMBL/GenBank/DDBJ databases">
        <title>Ambrosiozyma monospora NBRC 10751.</title>
        <authorList>
            <person name="Ichikawa N."/>
            <person name="Sato H."/>
            <person name="Tonouchi N."/>
        </authorList>
    </citation>
    <scope>NUCLEOTIDE SEQUENCE</scope>
    <source>
        <strain evidence="1">NBRC 10751</strain>
    </source>
</reference>
<evidence type="ECO:0000313" key="1">
    <source>
        <dbReference type="EMBL" id="GME84285.1"/>
    </source>
</evidence>
<accession>A0ACB5TAH9</accession>
<evidence type="ECO:0000313" key="2">
    <source>
        <dbReference type="Proteomes" id="UP001165064"/>
    </source>
</evidence>
<comment type="caution">
    <text evidence="1">The sequence shown here is derived from an EMBL/GenBank/DDBJ whole genome shotgun (WGS) entry which is preliminary data.</text>
</comment>
<sequence>MQQQQHQHQLQQSIPGSGSGSGSGFVGGGSVATSNSIKPEKSKKARRKSSSDETKVLISTSSPEGIAAAAQITSNRVANILLSEGPLPIRHLTSHLVSQVPAFGHLSLSKQRRLIMAALESGDSVNCCVFEKVGWGQWEARRTTVEEVNLRINSSSASASGSTANNNAGSGNHHSSSSGSSGSGSLTSNTTSTSVSTNNNIRGHSPDSPVKDEYNNNNSNNNSHRLMNNNYGRRNSKTTSPKPSTVNFRRDSITNPQTDLHNTKLPLSPSLQPLQNLRNSFRDRNIILDEAIESSSEDDDDDELEDTPPLPGDDEDGMFSLDGEYRRRHNTSNNGSGIRSGSNSRRPSFGGIVKPRKPRTSFTSQSIEAALDDSVSLDKRRPRVSFSNSSTVARESFVRKPLSSPYHNPIMMNDQNVSNSTISSSGTSNNSTNGGNGNPNPNGNGNGSKRHSQQYGSNTAAGRTVNGTNGNSGDDEHDNFTDEEDWATNGPPSHVRRQASIVSPPFGATTAAINSINVSNTHLPPITLNNNNNMNGNGKAGGLKNGKSDEEIAAFALMDLRSDV</sequence>
<organism evidence="1 2">
    <name type="scientific">Ambrosiozyma monospora</name>
    <name type="common">Yeast</name>
    <name type="synonym">Endomycopsis monosporus</name>
    <dbReference type="NCBI Taxonomy" id="43982"/>
    <lineage>
        <taxon>Eukaryota</taxon>
        <taxon>Fungi</taxon>
        <taxon>Dikarya</taxon>
        <taxon>Ascomycota</taxon>
        <taxon>Saccharomycotina</taxon>
        <taxon>Pichiomycetes</taxon>
        <taxon>Pichiales</taxon>
        <taxon>Pichiaceae</taxon>
        <taxon>Ambrosiozyma</taxon>
    </lineage>
</organism>
<dbReference type="EMBL" id="BSXS01005381">
    <property type="protein sequence ID" value="GME84285.1"/>
    <property type="molecule type" value="Genomic_DNA"/>
</dbReference>
<gene>
    <name evidence="1" type="ORF">Amon02_000673000</name>
</gene>
<protein>
    <submittedName>
        <fullName evidence="1">Unnamed protein product</fullName>
    </submittedName>
</protein>
<dbReference type="Proteomes" id="UP001165064">
    <property type="component" value="Unassembled WGS sequence"/>
</dbReference>